<dbReference type="GO" id="GO:0003723">
    <property type="term" value="F:RNA binding"/>
    <property type="evidence" value="ECO:0007669"/>
    <property type="project" value="InterPro"/>
</dbReference>
<evidence type="ECO:0000256" key="11">
    <source>
        <dbReference type="ARBA" id="ARBA00041266"/>
    </source>
</evidence>
<dbReference type="Proteomes" id="UP000026714">
    <property type="component" value="Unassembled WGS sequence"/>
</dbReference>
<dbReference type="PATRIC" id="fig|1286631.3.peg.2586"/>
<comment type="function">
    <text evidence="7">Dual specificity enzyme that catalyzes the synthesis of pseudouridine from uracil-746 in 23S ribosomal RNA and from uracil-32 in the anticodon stem and loop of transfer RNAs.</text>
</comment>
<dbReference type="SUPFAM" id="SSF55120">
    <property type="entry name" value="Pseudouridine synthase"/>
    <property type="match status" value="1"/>
</dbReference>
<comment type="similarity">
    <text evidence="1">Belongs to the pseudouridine synthase RluA family.</text>
</comment>
<keyword evidence="3" id="KW-0819">tRNA processing</keyword>
<dbReference type="InterPro" id="IPR050188">
    <property type="entry name" value="RluA_PseudoU_synthase"/>
</dbReference>
<dbReference type="GO" id="GO:0008033">
    <property type="term" value="P:tRNA processing"/>
    <property type="evidence" value="ECO:0007669"/>
    <property type="project" value="UniProtKB-KW"/>
</dbReference>
<dbReference type="GO" id="GO:0000455">
    <property type="term" value="P:enzyme-directed rRNA pseudouridine synthesis"/>
    <property type="evidence" value="ECO:0007669"/>
    <property type="project" value="TreeGrafter"/>
</dbReference>
<evidence type="ECO:0000313" key="18">
    <source>
        <dbReference type="Proteomes" id="UP000026714"/>
    </source>
</evidence>
<evidence type="ECO:0000256" key="7">
    <source>
        <dbReference type="ARBA" id="ARBA00037305"/>
    </source>
</evidence>
<evidence type="ECO:0000256" key="2">
    <source>
        <dbReference type="ARBA" id="ARBA00022552"/>
    </source>
</evidence>
<accession>A0A059KK25</accession>
<dbReference type="PROSITE" id="PS01129">
    <property type="entry name" value="PSI_RLU"/>
    <property type="match status" value="1"/>
</dbReference>
<dbReference type="GO" id="GO:0160142">
    <property type="term" value="F:23S rRNA pseudouridine(746) synthase activity"/>
    <property type="evidence" value="ECO:0007669"/>
    <property type="project" value="UniProtKB-EC"/>
</dbReference>
<dbReference type="Gene3D" id="3.30.2350.10">
    <property type="entry name" value="Pseudouridine synthase"/>
    <property type="match status" value="1"/>
</dbReference>
<dbReference type="AlphaFoldDB" id="A0A059KK25"/>
<keyword evidence="18" id="KW-1185">Reference proteome</keyword>
<dbReference type="InterPro" id="IPR020103">
    <property type="entry name" value="PsdUridine_synth_cat_dom_sf"/>
</dbReference>
<evidence type="ECO:0000256" key="13">
    <source>
        <dbReference type="ARBA" id="ARBA00042844"/>
    </source>
</evidence>
<proteinExistence type="inferred from homology"/>
<evidence type="ECO:0000256" key="6">
    <source>
        <dbReference type="ARBA" id="ARBA00036916"/>
    </source>
</evidence>
<evidence type="ECO:0000256" key="1">
    <source>
        <dbReference type="ARBA" id="ARBA00010876"/>
    </source>
</evidence>
<protein>
    <recommendedName>
        <fullName evidence="10">Dual-specificity RNA pseudouridine synthase RluA</fullName>
        <ecNumber evidence="8">5.4.99.28</ecNumber>
        <ecNumber evidence="9">5.4.99.29</ecNumber>
    </recommendedName>
    <alternativeName>
        <fullName evidence="11">23S rRNA pseudouridine(746) synthase</fullName>
    </alternativeName>
    <alternativeName>
        <fullName evidence="14">Ribosomal large subunit pseudouridine synthase A</fullName>
    </alternativeName>
    <alternativeName>
        <fullName evidence="13">rRNA pseudouridylate synthase A</fullName>
    </alternativeName>
    <alternativeName>
        <fullName evidence="15">rRNA-uridine isomerase A</fullName>
    </alternativeName>
    <alternativeName>
        <fullName evidence="12">tRNA pseudouridine(32) synthase</fullName>
    </alternativeName>
</protein>
<comment type="catalytic activity">
    <reaction evidence="6">
        <text>uridine(746) in 23S rRNA = pseudouridine(746) in 23S rRNA</text>
        <dbReference type="Rhea" id="RHEA:42548"/>
        <dbReference type="Rhea" id="RHEA-COMP:10109"/>
        <dbReference type="Rhea" id="RHEA-COMP:10110"/>
        <dbReference type="ChEBI" id="CHEBI:65314"/>
        <dbReference type="ChEBI" id="CHEBI:65315"/>
        <dbReference type="EC" id="5.4.99.29"/>
    </reaction>
</comment>
<evidence type="ECO:0000313" key="17">
    <source>
        <dbReference type="EMBL" id="KDB51816.1"/>
    </source>
</evidence>
<organism evidence="17 18">
    <name type="scientific">Sphaerotilus natans subsp. natans DSM 6575</name>
    <dbReference type="NCBI Taxonomy" id="1286631"/>
    <lineage>
        <taxon>Bacteria</taxon>
        <taxon>Pseudomonadati</taxon>
        <taxon>Pseudomonadota</taxon>
        <taxon>Betaproteobacteria</taxon>
        <taxon>Burkholderiales</taxon>
        <taxon>Sphaerotilaceae</taxon>
        <taxon>Sphaerotilus</taxon>
    </lineage>
</organism>
<keyword evidence="2" id="KW-0698">rRNA processing</keyword>
<evidence type="ECO:0000256" key="12">
    <source>
        <dbReference type="ARBA" id="ARBA00042372"/>
    </source>
</evidence>
<reference evidence="17 18" key="1">
    <citation type="journal article" date="2014" name="FEMS Microbiol. Ecol.">
        <title>Sphaerotilus natans encrusted with nanoball-shaped Fe(III) oxide minerals formed by nitrate-reducing mixotrophic Fe(II) oxidation.</title>
        <authorList>
            <person name="Park S."/>
            <person name="Kim D.H."/>
            <person name="Lee J.H."/>
            <person name="Hur H.G."/>
        </authorList>
    </citation>
    <scope>NUCLEOTIDE SEQUENCE [LARGE SCALE GENOMIC DNA]</scope>
    <source>
        <strain evidence="17 18">DSM 6575</strain>
    </source>
</reference>
<evidence type="ECO:0000256" key="8">
    <source>
        <dbReference type="ARBA" id="ARBA00038944"/>
    </source>
</evidence>
<gene>
    <name evidence="17" type="ORF">X805_26380</name>
</gene>
<evidence type="ECO:0000259" key="16">
    <source>
        <dbReference type="Pfam" id="PF00849"/>
    </source>
</evidence>
<evidence type="ECO:0000256" key="4">
    <source>
        <dbReference type="ARBA" id="ARBA00023235"/>
    </source>
</evidence>
<sequence length="214" mass="23410">MPAMDDDIELIHLDAAMLVVRKPAGLLSVPGRGPENADCVAARVQRRVPDALIVHRLDMATSGLLLMARGAEMHRRLSRLFADRQVDKRYEAVVAGCPAEAAGTIDLPLICDWPNRPRQKVDPLTGRASLTRWQVLDRDATAGTARLALEPVTGRSHQLRVHLLSIGHPIVGDELYAPTPWREAAPRLLLHACRLAFAHPADGAPQVFEDAAPF</sequence>
<evidence type="ECO:0000256" key="3">
    <source>
        <dbReference type="ARBA" id="ARBA00022694"/>
    </source>
</evidence>
<dbReference type="PANTHER" id="PTHR21600">
    <property type="entry name" value="MITOCHONDRIAL RNA PSEUDOURIDINE SYNTHASE"/>
    <property type="match status" value="1"/>
</dbReference>
<dbReference type="GO" id="GO:0160151">
    <property type="term" value="F:tRNA pseudouridine(32) synthase activity"/>
    <property type="evidence" value="ECO:0007669"/>
    <property type="project" value="UniProtKB-EC"/>
</dbReference>
<evidence type="ECO:0000256" key="9">
    <source>
        <dbReference type="ARBA" id="ARBA00038945"/>
    </source>
</evidence>
<keyword evidence="4" id="KW-0413">Isomerase</keyword>
<dbReference type="Pfam" id="PF00849">
    <property type="entry name" value="PseudoU_synth_2"/>
    <property type="match status" value="1"/>
</dbReference>
<dbReference type="EC" id="5.4.99.29" evidence="9"/>
<dbReference type="eggNOG" id="COG0564">
    <property type="taxonomic scope" value="Bacteria"/>
</dbReference>
<dbReference type="InterPro" id="IPR006145">
    <property type="entry name" value="PsdUridine_synth_RsuA/RluA"/>
</dbReference>
<dbReference type="PANTHER" id="PTHR21600:SF91">
    <property type="entry name" value="DUAL-SPECIFICITY RNA PSEUDOURIDINE SYNTHASE RLUA"/>
    <property type="match status" value="1"/>
</dbReference>
<dbReference type="InterPro" id="IPR006224">
    <property type="entry name" value="PsdUridine_synth_RluA-like_CS"/>
</dbReference>
<comment type="caution">
    <text evidence="17">The sequence shown here is derived from an EMBL/GenBank/DDBJ whole genome shotgun (WGS) entry which is preliminary data.</text>
</comment>
<dbReference type="EMBL" id="AZRA01000067">
    <property type="protein sequence ID" value="KDB51816.1"/>
    <property type="molecule type" value="Genomic_DNA"/>
</dbReference>
<evidence type="ECO:0000256" key="10">
    <source>
        <dbReference type="ARBA" id="ARBA00039988"/>
    </source>
</evidence>
<evidence type="ECO:0000256" key="15">
    <source>
        <dbReference type="ARBA" id="ARBA00043143"/>
    </source>
</evidence>
<evidence type="ECO:0000256" key="5">
    <source>
        <dbReference type="ARBA" id="ARBA00036184"/>
    </source>
</evidence>
<evidence type="ECO:0000256" key="14">
    <source>
        <dbReference type="ARBA" id="ARBA00042883"/>
    </source>
</evidence>
<name>A0A059KK25_9BURK</name>
<feature type="domain" description="Pseudouridine synthase RsuA/RluA-like" evidence="16">
    <location>
        <begin position="17"/>
        <end position="164"/>
    </location>
</feature>
<dbReference type="STRING" id="34103.SAMN05421778_103118"/>
<dbReference type="EC" id="5.4.99.28" evidence="8"/>
<comment type="catalytic activity">
    <reaction evidence="5">
        <text>uridine(32) in tRNA = pseudouridine(32) in tRNA</text>
        <dbReference type="Rhea" id="RHEA:42544"/>
        <dbReference type="Rhea" id="RHEA-COMP:10107"/>
        <dbReference type="Rhea" id="RHEA-COMP:10108"/>
        <dbReference type="ChEBI" id="CHEBI:65314"/>
        <dbReference type="ChEBI" id="CHEBI:65315"/>
        <dbReference type="EC" id="5.4.99.28"/>
    </reaction>
</comment>
<dbReference type="CDD" id="cd02869">
    <property type="entry name" value="PseudoU_synth_RluA_like"/>
    <property type="match status" value="1"/>
</dbReference>